<dbReference type="AlphaFoldDB" id="A0A2A3YG72"/>
<proteinExistence type="predicted"/>
<keyword evidence="3" id="KW-1185">Reference proteome</keyword>
<dbReference type="Proteomes" id="UP000218598">
    <property type="component" value="Unassembled WGS sequence"/>
</dbReference>
<reference evidence="2 3" key="1">
    <citation type="journal article" date="2017" name="Elife">
        <title>Extensive horizontal gene transfer in cheese-associated bacteria.</title>
        <authorList>
            <person name="Bonham K.S."/>
            <person name="Wolfe B.E."/>
            <person name="Dutton R.J."/>
        </authorList>
    </citation>
    <scope>NUCLEOTIDE SEQUENCE [LARGE SCALE GENOMIC DNA]</scope>
    <source>
        <strain evidence="2 3">341_9</strain>
    </source>
</reference>
<feature type="transmembrane region" description="Helical" evidence="1">
    <location>
        <begin position="25"/>
        <end position="51"/>
    </location>
</feature>
<protein>
    <submittedName>
        <fullName evidence="2">Uncharacterized protein</fullName>
    </submittedName>
</protein>
<keyword evidence="1" id="KW-1133">Transmembrane helix</keyword>
<comment type="caution">
    <text evidence="2">The sequence shown here is derived from an EMBL/GenBank/DDBJ whole genome shotgun (WGS) entry which is preliminary data.</text>
</comment>
<accession>A0A2A3YG72</accession>
<keyword evidence="1" id="KW-0812">Transmembrane</keyword>
<dbReference type="EMBL" id="NRGR01000024">
    <property type="protein sequence ID" value="PCC38239.1"/>
    <property type="molecule type" value="Genomic_DNA"/>
</dbReference>
<sequence>MPQYGGPVSPQPPSPTPPKKNRTGLIIGIVAGAALLFIAVLVVIGLIIFFAMRGGAASTDGGENGGGDTAAGPEEQATTLVTDYMDALVAGDSAAAFDLSAKSSSDIEMLPAEAYDAALAAAPVADVSVGAPVMDPAGIDGTVPTTFTVDGEEVSYDFTVSDYDSDESFELDAPRWSVYGPDALAGLGATINGSELPTDSGTRIAMLPGSYEIALGVDGFAPSETDPLVYSDFESDLEWPEATLTDDGLASFRAAVQKAVDTCIDQDTLEAGCGIGELPAETSDGYTLTDGTVKRSLPEDAQRTIDKMSATPSYDEPTYVEGEYIGTIDTTMDCTKGDQKGTCEMFMGGGLGTPSVDMADPDLPVTWS</sequence>
<organism evidence="2 3">
    <name type="scientific">Brachybacterium alimentarium</name>
    <dbReference type="NCBI Taxonomy" id="47845"/>
    <lineage>
        <taxon>Bacteria</taxon>
        <taxon>Bacillati</taxon>
        <taxon>Actinomycetota</taxon>
        <taxon>Actinomycetes</taxon>
        <taxon>Micrococcales</taxon>
        <taxon>Dermabacteraceae</taxon>
        <taxon>Brachybacterium</taxon>
    </lineage>
</organism>
<keyword evidence="1" id="KW-0472">Membrane</keyword>
<gene>
    <name evidence="2" type="ORF">CIK66_14470</name>
</gene>
<name>A0A2A3YG72_9MICO</name>
<evidence type="ECO:0000313" key="3">
    <source>
        <dbReference type="Proteomes" id="UP000218598"/>
    </source>
</evidence>
<evidence type="ECO:0000256" key="1">
    <source>
        <dbReference type="SAM" id="Phobius"/>
    </source>
</evidence>
<evidence type="ECO:0000313" key="2">
    <source>
        <dbReference type="EMBL" id="PCC38239.1"/>
    </source>
</evidence>